<dbReference type="InterPro" id="IPR021421">
    <property type="entry name" value="DUF3071"/>
</dbReference>
<sequence length="403" mass="42721">MGSTVPSATFAPCVALGYLWHFSNVQRQQWQAPRRVSSPRSGLDSVTLALPEAATGGLRVRELQVIGMDAGGKNVLLQVKGSEDRFSVPADDRLRAAARGDLSRLGQIEVETSSQLRPREIQARVRAGASVAEVAELAGIPESRVERFAHPVLLERGNAADMGRKGHPVRSDGPAVQTLEEIVTIVFRARGLDPEAGEWDAWRTADGEWVVQLSWWAGRSRNSAHWRLYKEGLTGTLNALDDAATELLDPDVNRPLRPIASVPAPTSAPHVGIHGPDVAGVEPDSDAAPEVETAAPRVGTEPGAQAGDAGAAPADGVAAGDGARQDDASGRDRTGTDRPSAEDAEAPADDASPAEPRPGRDEESEDALIPHPSPHTRGKARKHKPTMPSWEDVLLGVRSNANG</sequence>
<protein>
    <submittedName>
        <fullName evidence="3">DUF3071 domain-containing protein</fullName>
    </submittedName>
</protein>
<feature type="compositionally biased region" description="Basic residues" evidence="1">
    <location>
        <begin position="374"/>
        <end position="385"/>
    </location>
</feature>
<dbReference type="AlphaFoldDB" id="A0A516X1M0"/>
<dbReference type="NCBIfam" id="NF040712">
    <property type="entry name" value="SepH"/>
    <property type="match status" value="1"/>
</dbReference>
<feature type="region of interest" description="Disordered" evidence="1">
    <location>
        <begin position="258"/>
        <end position="403"/>
    </location>
</feature>
<reference evidence="3 4" key="1">
    <citation type="submission" date="2019-07" db="EMBL/GenBank/DDBJ databases">
        <title>Tomitella cavernea sp. nov., an actinomycete isolated from soil.</title>
        <authorList>
            <person name="Cheng J."/>
        </authorList>
    </citation>
    <scope>NUCLEOTIDE SEQUENCE [LARGE SCALE GENOMIC DNA]</scope>
    <source>
        <strain evidence="3 4">HY188</strain>
    </source>
</reference>
<feature type="domain" description="DUF3071" evidence="2">
    <location>
        <begin position="61"/>
        <end position="227"/>
    </location>
</feature>
<feature type="compositionally biased region" description="Low complexity" evidence="1">
    <location>
        <begin position="302"/>
        <end position="322"/>
    </location>
</feature>
<accession>A0A516X1M0</accession>
<name>A0A516X1M0_9ACTN</name>
<dbReference type="KEGG" id="toy:FO059_06085"/>
<proteinExistence type="predicted"/>
<evidence type="ECO:0000259" key="2">
    <source>
        <dbReference type="Pfam" id="PF11268"/>
    </source>
</evidence>
<dbReference type="Pfam" id="PF11268">
    <property type="entry name" value="DUF3071"/>
    <property type="match status" value="1"/>
</dbReference>
<reference evidence="3 4" key="2">
    <citation type="submission" date="2019-07" db="EMBL/GenBank/DDBJ databases">
        <authorList>
            <person name="Huang Y."/>
        </authorList>
    </citation>
    <scope>NUCLEOTIDE SEQUENCE [LARGE SCALE GENOMIC DNA]</scope>
    <source>
        <strain evidence="3 4">HY188</strain>
    </source>
</reference>
<evidence type="ECO:0000256" key="1">
    <source>
        <dbReference type="SAM" id="MobiDB-lite"/>
    </source>
</evidence>
<dbReference type="InterPro" id="IPR047682">
    <property type="entry name" value="SepH-like"/>
</dbReference>
<dbReference type="EMBL" id="CP041765">
    <property type="protein sequence ID" value="QDQ96982.1"/>
    <property type="molecule type" value="Genomic_DNA"/>
</dbReference>
<keyword evidence="4" id="KW-1185">Reference proteome</keyword>
<dbReference type="Proteomes" id="UP000317344">
    <property type="component" value="Chromosome"/>
</dbReference>
<feature type="compositionally biased region" description="Basic and acidic residues" evidence="1">
    <location>
        <begin position="323"/>
        <end position="341"/>
    </location>
</feature>
<organism evidence="3 4">
    <name type="scientific">Tomitella fengzijianii</name>
    <dbReference type="NCBI Taxonomy" id="2597660"/>
    <lineage>
        <taxon>Bacteria</taxon>
        <taxon>Bacillati</taxon>
        <taxon>Actinomycetota</taxon>
        <taxon>Actinomycetes</taxon>
        <taxon>Mycobacteriales</taxon>
        <taxon>Tomitella</taxon>
    </lineage>
</organism>
<dbReference type="OrthoDB" id="5180791at2"/>
<gene>
    <name evidence="3" type="ORF">FO059_06085</name>
</gene>
<evidence type="ECO:0000313" key="4">
    <source>
        <dbReference type="Proteomes" id="UP000317344"/>
    </source>
</evidence>
<evidence type="ECO:0000313" key="3">
    <source>
        <dbReference type="EMBL" id="QDQ96982.1"/>
    </source>
</evidence>